<gene>
    <name evidence="1" type="ORF">G5C51_26765</name>
</gene>
<reference evidence="1 2" key="1">
    <citation type="submission" date="2020-02" db="EMBL/GenBank/DDBJ databases">
        <title>Whole-genome analyses of novel actinobacteria.</title>
        <authorList>
            <person name="Sahin N."/>
        </authorList>
    </citation>
    <scope>NUCLEOTIDE SEQUENCE [LARGE SCALE GENOMIC DNA]</scope>
    <source>
        <strain evidence="1 2">A7024</strain>
    </source>
</reference>
<evidence type="ECO:0000313" key="2">
    <source>
        <dbReference type="Proteomes" id="UP000481583"/>
    </source>
</evidence>
<organism evidence="1 2">
    <name type="scientific">Streptomyces coryli</name>
    <dbReference type="NCBI Taxonomy" id="1128680"/>
    <lineage>
        <taxon>Bacteria</taxon>
        <taxon>Bacillati</taxon>
        <taxon>Actinomycetota</taxon>
        <taxon>Actinomycetes</taxon>
        <taxon>Kitasatosporales</taxon>
        <taxon>Streptomycetaceae</taxon>
        <taxon>Streptomyces</taxon>
    </lineage>
</organism>
<keyword evidence="2" id="KW-1185">Reference proteome</keyword>
<proteinExistence type="predicted"/>
<evidence type="ECO:0000313" key="1">
    <source>
        <dbReference type="EMBL" id="NGN67494.1"/>
    </source>
</evidence>
<comment type="caution">
    <text evidence="1">The sequence shown here is derived from an EMBL/GenBank/DDBJ whole genome shotgun (WGS) entry which is preliminary data.</text>
</comment>
<protein>
    <submittedName>
        <fullName evidence="1">DUF4188 domain-containing protein</fullName>
    </submittedName>
</protein>
<dbReference type="EMBL" id="JAAKZV010000145">
    <property type="protein sequence ID" value="NGN67494.1"/>
    <property type="molecule type" value="Genomic_DNA"/>
</dbReference>
<sequence>MRSTDFSRTPAPGNAGALFVGATRYRGPLALLSLAPRWRRLVREMQRMRGYVWHRVYWRPPFTLGTIAFFTDRDELQKFARTSAHHDLMCWLTDHGTKRATGGYIRIYTADPHGYTNGIWRAEDGRLGHIDTFTPLTTERRTRPVRHRSTT</sequence>
<accession>A0A6G4U5N9</accession>
<dbReference type="AlphaFoldDB" id="A0A6G4U5N9"/>
<dbReference type="Proteomes" id="UP000481583">
    <property type="component" value="Unassembled WGS sequence"/>
</dbReference>
<name>A0A6G4U5N9_9ACTN</name>
<dbReference type="RefSeq" id="WP_165240788.1">
    <property type="nucleotide sequence ID" value="NZ_JAAKZV010000145.1"/>
</dbReference>